<organism evidence="1 2">
    <name type="scientific">Planomicrobium okeanokoites</name>
    <name type="common">Planococcus okeanokoites</name>
    <name type="synonym">Flavobacterium okeanokoites</name>
    <dbReference type="NCBI Taxonomy" id="244"/>
    <lineage>
        <taxon>Bacteria</taxon>
        <taxon>Bacillati</taxon>
        <taxon>Bacillota</taxon>
        <taxon>Bacilli</taxon>
        <taxon>Bacillales</taxon>
        <taxon>Caryophanaceae</taxon>
        <taxon>Planomicrobium</taxon>
    </lineage>
</organism>
<protein>
    <submittedName>
        <fullName evidence="1">Uncharacterized protein</fullName>
    </submittedName>
</protein>
<keyword evidence="2" id="KW-1185">Reference proteome</keyword>
<name>A0ABV7KJJ2_PLAOK</name>
<gene>
    <name evidence="1" type="ORF">ACFOEJ_01485</name>
</gene>
<dbReference type="Proteomes" id="UP001595625">
    <property type="component" value="Unassembled WGS sequence"/>
</dbReference>
<comment type="caution">
    <text evidence="1">The sequence shown here is derived from an EMBL/GenBank/DDBJ whole genome shotgun (WGS) entry which is preliminary data.</text>
</comment>
<reference evidence="2" key="1">
    <citation type="journal article" date="2019" name="Int. J. Syst. Evol. Microbiol.">
        <title>The Global Catalogue of Microorganisms (GCM) 10K type strain sequencing project: providing services to taxonomists for standard genome sequencing and annotation.</title>
        <authorList>
            <consortium name="The Broad Institute Genomics Platform"/>
            <consortium name="The Broad Institute Genome Sequencing Center for Infectious Disease"/>
            <person name="Wu L."/>
            <person name="Ma J."/>
        </authorList>
    </citation>
    <scope>NUCLEOTIDE SEQUENCE [LARGE SCALE GENOMIC DNA]</scope>
    <source>
        <strain evidence="2">CCM 320</strain>
    </source>
</reference>
<sequence>MAHPAKMLKELKENKPNASIDHWIFGIFHTSRSDKVDGFKGLLAASEESLVFKSGGTGEDSYVMEVPLSEVAEAEAELTGTVNMIIHLIDGGHMEMSYISRGNPQEFLQFLKSQRENPAEGLLSIDHSPK</sequence>
<proteinExistence type="predicted"/>
<dbReference type="RefSeq" id="WP_117313557.1">
    <property type="nucleotide sequence ID" value="NZ_JBHRUJ010000001.1"/>
</dbReference>
<accession>A0ABV7KJJ2</accession>
<evidence type="ECO:0000313" key="1">
    <source>
        <dbReference type="EMBL" id="MFC3209747.1"/>
    </source>
</evidence>
<evidence type="ECO:0000313" key="2">
    <source>
        <dbReference type="Proteomes" id="UP001595625"/>
    </source>
</evidence>
<dbReference type="EMBL" id="JBHRUJ010000001">
    <property type="protein sequence ID" value="MFC3209747.1"/>
    <property type="molecule type" value="Genomic_DNA"/>
</dbReference>